<evidence type="ECO:0000313" key="3">
    <source>
        <dbReference type="Proteomes" id="UP000695007"/>
    </source>
</evidence>
<name>A0AAJ6YDM2_9HYME</name>
<dbReference type="RefSeq" id="XP_011496120.1">
    <property type="nucleotide sequence ID" value="XM_011497818.1"/>
</dbReference>
<evidence type="ECO:0000313" key="4">
    <source>
        <dbReference type="RefSeq" id="XP_011496120.1"/>
    </source>
</evidence>
<feature type="chain" id="PRO_5042582305" evidence="2">
    <location>
        <begin position="19"/>
        <end position="293"/>
    </location>
</feature>
<keyword evidence="2" id="KW-0732">Signal</keyword>
<dbReference type="Proteomes" id="UP000695007">
    <property type="component" value="Unplaced"/>
</dbReference>
<reference evidence="4" key="1">
    <citation type="submission" date="2025-08" db="UniProtKB">
        <authorList>
            <consortium name="RefSeq"/>
        </authorList>
    </citation>
    <scope>IDENTIFICATION</scope>
</reference>
<dbReference type="KEGG" id="csol:105360817"/>
<keyword evidence="3" id="KW-1185">Reference proteome</keyword>
<protein>
    <submittedName>
        <fullName evidence="4">Uncharacterized protein LOC105360817</fullName>
    </submittedName>
</protein>
<feature type="compositionally biased region" description="Basic and acidic residues" evidence="1">
    <location>
        <begin position="88"/>
        <end position="113"/>
    </location>
</feature>
<proteinExistence type="predicted"/>
<dbReference type="GeneID" id="105360817"/>
<evidence type="ECO:0000256" key="2">
    <source>
        <dbReference type="SAM" id="SignalP"/>
    </source>
</evidence>
<evidence type="ECO:0000256" key="1">
    <source>
        <dbReference type="SAM" id="MobiDB-lite"/>
    </source>
</evidence>
<organism evidence="3 4">
    <name type="scientific">Ceratosolen solmsi marchali</name>
    <dbReference type="NCBI Taxonomy" id="326594"/>
    <lineage>
        <taxon>Eukaryota</taxon>
        <taxon>Metazoa</taxon>
        <taxon>Ecdysozoa</taxon>
        <taxon>Arthropoda</taxon>
        <taxon>Hexapoda</taxon>
        <taxon>Insecta</taxon>
        <taxon>Pterygota</taxon>
        <taxon>Neoptera</taxon>
        <taxon>Endopterygota</taxon>
        <taxon>Hymenoptera</taxon>
        <taxon>Apocrita</taxon>
        <taxon>Proctotrupomorpha</taxon>
        <taxon>Chalcidoidea</taxon>
        <taxon>Agaonidae</taxon>
        <taxon>Agaoninae</taxon>
        <taxon>Ceratosolen</taxon>
    </lineage>
</organism>
<gene>
    <name evidence="4" type="primary">LOC105360817</name>
</gene>
<accession>A0AAJ6YDM2</accession>
<sequence length="293" mass="32385">MRLLATLLVTGVLGLVCGSRIKSTRLSRESKWDIIHHEYHGPPAPLAEDGRVIDTPEVAKARSNHLAIYAETVAEHVKKMSEWAKKEVSKASDDTGESDKSKVEAAEVVEQRPQETPVESAPVQEVESEGSADAAPEVEETKPVVEAEGTNEVSSRKAPNFQYLVYEGPPATIGENGLVQDTPEVQKAKEAHLLAYQQARELTELNDEPKTEGATEDLELYEMRNRDFYPSAPVQLFYSTNRPVGSIAQGAPISEYGHVIDTLEVQRAKAKHRRAHEYAQYIGKQCPAEENTI</sequence>
<feature type="signal peptide" evidence="2">
    <location>
        <begin position="1"/>
        <end position="18"/>
    </location>
</feature>
<dbReference type="AlphaFoldDB" id="A0AAJ6YDM2"/>
<feature type="region of interest" description="Disordered" evidence="1">
    <location>
        <begin position="88"/>
        <end position="153"/>
    </location>
</feature>